<accession>A0ABX5C5M9</accession>
<organism evidence="1 2">
    <name type="scientific">Veillonella infantium</name>
    <dbReference type="NCBI Taxonomy" id="1911679"/>
    <lineage>
        <taxon>Bacteria</taxon>
        <taxon>Bacillati</taxon>
        <taxon>Bacillota</taxon>
        <taxon>Negativicutes</taxon>
        <taxon>Veillonellales</taxon>
        <taxon>Veillonellaceae</taxon>
        <taxon>Veillonella</taxon>
    </lineage>
</organism>
<protein>
    <recommendedName>
        <fullName evidence="3">Type I restriction enzyme R protein N-terminal domain-containing protein</fullName>
    </recommendedName>
</protein>
<evidence type="ECO:0000313" key="2">
    <source>
        <dbReference type="Proteomes" id="UP000238899"/>
    </source>
</evidence>
<dbReference type="Proteomes" id="UP000238899">
    <property type="component" value="Unassembled WGS sequence"/>
</dbReference>
<evidence type="ECO:0000313" key="1">
    <source>
        <dbReference type="EMBL" id="PQL58287.1"/>
    </source>
</evidence>
<proteinExistence type="predicted"/>
<evidence type="ECO:0008006" key="3">
    <source>
        <dbReference type="Google" id="ProtNLM"/>
    </source>
</evidence>
<reference evidence="1 2" key="1">
    <citation type="journal article" date="2018" name="Int. J. Syst. Evol. Microbiol.">
        <title>Veillonella infantium sp. nov., an anaerobic, Gram-stain-negative coccus isolated from tongue biofilm of a Thai child.</title>
        <authorList>
            <person name="Mashima I."/>
            <person name="Liao Y.C."/>
            <person name="Miyakawa H."/>
            <person name="Theodorea C.F."/>
            <person name="Thawboon B."/>
            <person name="Thaweboon S."/>
            <person name="Scannapieco F.A."/>
            <person name="Nakazawa F."/>
        </authorList>
    </citation>
    <scope>NUCLEOTIDE SEQUENCE [LARGE SCALE GENOMIC DNA]</scope>
    <source>
        <strain evidence="1 2">T11011-4</strain>
    </source>
</reference>
<keyword evidence="2" id="KW-1185">Reference proteome</keyword>
<sequence>MLGEYMMELIDEFLAVLRESLDMLHNNDQYLINYEADEPVKNDEHVSELSISHKLSHYLELFVTEYHVDCEYNRNVADKKSMGESRIRPDIIIHKRGNNEKNFVVIEIKPWWNRDDVIKDETKLAYLTNQDNEFKYKYGLSLIIEQSRLDDKVKIFENGEAQGDYIKV</sequence>
<dbReference type="EMBL" id="PPDD01000005">
    <property type="protein sequence ID" value="PQL58287.1"/>
    <property type="molecule type" value="Genomic_DNA"/>
</dbReference>
<name>A0ABX5C5M9_9FIRM</name>
<comment type="caution">
    <text evidence="1">The sequence shown here is derived from an EMBL/GenBank/DDBJ whole genome shotgun (WGS) entry which is preliminary data.</text>
</comment>
<gene>
    <name evidence="1" type="ORF">VCHSUH03_02965</name>
</gene>